<evidence type="ECO:0000256" key="8">
    <source>
        <dbReference type="ARBA" id="ARBA00022692"/>
    </source>
</evidence>
<feature type="transmembrane region" description="Helical" evidence="13">
    <location>
        <begin position="135"/>
        <end position="152"/>
    </location>
</feature>
<feature type="transmembrane region" description="Helical" evidence="13">
    <location>
        <begin position="12"/>
        <end position="36"/>
    </location>
</feature>
<dbReference type="NCBIfam" id="TIGR00797">
    <property type="entry name" value="matE"/>
    <property type="match status" value="1"/>
</dbReference>
<comment type="subcellular location">
    <subcellularLocation>
        <location evidence="2">Cell membrane</location>
        <topology evidence="2">Multi-pass membrane protein</topology>
    </subcellularLocation>
</comment>
<evidence type="ECO:0000256" key="11">
    <source>
        <dbReference type="ARBA" id="ARBA00023136"/>
    </source>
</evidence>
<reference evidence="14" key="2">
    <citation type="journal article" date="2021" name="PeerJ">
        <title>Extensive microbial diversity within the chicken gut microbiome revealed by metagenomics and culture.</title>
        <authorList>
            <person name="Gilroy R."/>
            <person name="Ravi A."/>
            <person name="Getino M."/>
            <person name="Pursley I."/>
            <person name="Horton D.L."/>
            <person name="Alikhan N.F."/>
            <person name="Baker D."/>
            <person name="Gharbi K."/>
            <person name="Hall N."/>
            <person name="Watson M."/>
            <person name="Adriaenssens E.M."/>
            <person name="Foster-Nyarko E."/>
            <person name="Jarju S."/>
            <person name="Secka A."/>
            <person name="Antonio M."/>
            <person name="Oren A."/>
            <person name="Chaudhuri R.R."/>
            <person name="La Ragione R."/>
            <person name="Hildebrand F."/>
            <person name="Pallen M.J."/>
        </authorList>
    </citation>
    <scope>NUCLEOTIDE SEQUENCE</scope>
    <source>
        <strain evidence="14">ChiSjej4B22-9803</strain>
    </source>
</reference>
<evidence type="ECO:0000256" key="2">
    <source>
        <dbReference type="ARBA" id="ARBA00004651"/>
    </source>
</evidence>
<feature type="transmembrane region" description="Helical" evidence="13">
    <location>
        <begin position="164"/>
        <end position="188"/>
    </location>
</feature>
<keyword evidence="9 13" id="KW-1133">Transmembrane helix</keyword>
<dbReference type="PANTHER" id="PTHR43298">
    <property type="entry name" value="MULTIDRUG RESISTANCE PROTEIN NORM-RELATED"/>
    <property type="match status" value="1"/>
</dbReference>
<keyword evidence="7" id="KW-1003">Cell membrane</keyword>
<keyword evidence="8 13" id="KW-0812">Transmembrane</keyword>
<feature type="transmembrane region" description="Helical" evidence="13">
    <location>
        <begin position="281"/>
        <end position="304"/>
    </location>
</feature>
<dbReference type="EMBL" id="DVND01000109">
    <property type="protein sequence ID" value="HIU48521.1"/>
    <property type="molecule type" value="Genomic_DNA"/>
</dbReference>
<dbReference type="InterPro" id="IPR048279">
    <property type="entry name" value="MdtK-like"/>
</dbReference>
<dbReference type="GO" id="GO:0006811">
    <property type="term" value="P:monoatomic ion transport"/>
    <property type="evidence" value="ECO:0007669"/>
    <property type="project" value="UniProtKB-KW"/>
</dbReference>
<protein>
    <recommendedName>
        <fullName evidence="4">Probable multidrug resistance protein NorM</fullName>
    </recommendedName>
    <alternativeName>
        <fullName evidence="12">Multidrug-efflux transporter</fullName>
    </alternativeName>
</protein>
<dbReference type="Proteomes" id="UP000824111">
    <property type="component" value="Unassembled WGS sequence"/>
</dbReference>
<dbReference type="Pfam" id="PF01554">
    <property type="entry name" value="MatE"/>
    <property type="match status" value="2"/>
</dbReference>
<evidence type="ECO:0000313" key="14">
    <source>
        <dbReference type="EMBL" id="HIU48521.1"/>
    </source>
</evidence>
<evidence type="ECO:0000256" key="9">
    <source>
        <dbReference type="ARBA" id="ARBA00022989"/>
    </source>
</evidence>
<feature type="transmembrane region" description="Helical" evidence="13">
    <location>
        <begin position="316"/>
        <end position="337"/>
    </location>
</feature>
<feature type="transmembrane region" description="Helical" evidence="13">
    <location>
        <begin position="357"/>
        <end position="379"/>
    </location>
</feature>
<dbReference type="AlphaFoldDB" id="A0A9D1LV28"/>
<keyword evidence="6" id="KW-0050">Antiport</keyword>
<reference evidence="14" key="1">
    <citation type="submission" date="2020-10" db="EMBL/GenBank/DDBJ databases">
        <authorList>
            <person name="Gilroy R."/>
        </authorList>
    </citation>
    <scope>NUCLEOTIDE SEQUENCE</scope>
    <source>
        <strain evidence="14">ChiSjej4B22-9803</strain>
    </source>
</reference>
<keyword evidence="10" id="KW-0406">Ion transport</keyword>
<evidence type="ECO:0000256" key="4">
    <source>
        <dbReference type="ARBA" id="ARBA00020268"/>
    </source>
</evidence>
<dbReference type="GO" id="GO:0015297">
    <property type="term" value="F:antiporter activity"/>
    <property type="evidence" value="ECO:0007669"/>
    <property type="project" value="UniProtKB-KW"/>
</dbReference>
<keyword evidence="5" id="KW-0813">Transport</keyword>
<evidence type="ECO:0000313" key="15">
    <source>
        <dbReference type="Proteomes" id="UP000824111"/>
    </source>
</evidence>
<proteinExistence type="inferred from homology"/>
<feature type="transmembrane region" description="Helical" evidence="13">
    <location>
        <begin position="94"/>
        <end position="115"/>
    </location>
</feature>
<feature type="transmembrane region" description="Helical" evidence="13">
    <location>
        <begin position="237"/>
        <end position="261"/>
    </location>
</feature>
<evidence type="ECO:0000256" key="10">
    <source>
        <dbReference type="ARBA" id="ARBA00023065"/>
    </source>
</evidence>
<feature type="transmembrane region" description="Helical" evidence="13">
    <location>
        <begin position="194"/>
        <end position="216"/>
    </location>
</feature>
<evidence type="ECO:0000256" key="13">
    <source>
        <dbReference type="SAM" id="Phobius"/>
    </source>
</evidence>
<evidence type="ECO:0000256" key="12">
    <source>
        <dbReference type="ARBA" id="ARBA00031636"/>
    </source>
</evidence>
<dbReference type="GO" id="GO:0042910">
    <property type="term" value="F:xenobiotic transmembrane transporter activity"/>
    <property type="evidence" value="ECO:0007669"/>
    <property type="project" value="InterPro"/>
</dbReference>
<gene>
    <name evidence="14" type="ORF">IAB04_04105</name>
</gene>
<evidence type="ECO:0000256" key="3">
    <source>
        <dbReference type="ARBA" id="ARBA00010199"/>
    </source>
</evidence>
<evidence type="ECO:0000256" key="1">
    <source>
        <dbReference type="ARBA" id="ARBA00003408"/>
    </source>
</evidence>
<feature type="transmembrane region" description="Helical" evidence="13">
    <location>
        <begin position="417"/>
        <end position="436"/>
    </location>
</feature>
<dbReference type="GO" id="GO:0005886">
    <property type="term" value="C:plasma membrane"/>
    <property type="evidence" value="ECO:0007669"/>
    <property type="project" value="UniProtKB-SubCell"/>
</dbReference>
<keyword evidence="11 13" id="KW-0472">Membrane</keyword>
<dbReference type="InterPro" id="IPR050222">
    <property type="entry name" value="MATE_MdtK"/>
</dbReference>
<dbReference type="PIRSF" id="PIRSF006603">
    <property type="entry name" value="DinF"/>
    <property type="match status" value="1"/>
</dbReference>
<name>A0A9D1LV28_9FIRM</name>
<dbReference type="PANTHER" id="PTHR43298:SF2">
    <property type="entry name" value="FMN_FAD EXPORTER YEEO-RELATED"/>
    <property type="match status" value="1"/>
</dbReference>
<comment type="function">
    <text evidence="1">Multidrug efflux pump.</text>
</comment>
<evidence type="ECO:0000256" key="6">
    <source>
        <dbReference type="ARBA" id="ARBA00022449"/>
    </source>
</evidence>
<feature type="transmembrane region" description="Helical" evidence="13">
    <location>
        <begin position="386"/>
        <end position="405"/>
    </location>
</feature>
<dbReference type="CDD" id="cd13144">
    <property type="entry name" value="MATE_like_4"/>
    <property type="match status" value="1"/>
</dbReference>
<comment type="caution">
    <text evidence="14">The sequence shown here is derived from an EMBL/GenBank/DDBJ whole genome shotgun (WGS) entry which is preliminary data.</text>
</comment>
<evidence type="ECO:0000256" key="5">
    <source>
        <dbReference type="ARBA" id="ARBA00022448"/>
    </source>
</evidence>
<accession>A0A9D1LV28</accession>
<organism evidence="14 15">
    <name type="scientific">Candidatus Avimonoglobus intestinipullorum</name>
    <dbReference type="NCBI Taxonomy" id="2840699"/>
    <lineage>
        <taxon>Bacteria</taxon>
        <taxon>Bacillati</taxon>
        <taxon>Bacillota</taxon>
        <taxon>Clostridia</taxon>
        <taxon>Eubacteriales</taxon>
        <taxon>Candidatus Avimonoglobus</taxon>
    </lineage>
</organism>
<dbReference type="InterPro" id="IPR002528">
    <property type="entry name" value="MATE_fam"/>
</dbReference>
<comment type="similarity">
    <text evidence="3">Belongs to the multi antimicrobial extrusion (MATE) (TC 2.A.66.1) family.</text>
</comment>
<sequence length="457" mass="49466">MQQENKMGTMPVNKLLVTMSLPMMASMLVQALYNVVDSIFVAHYSEQALTAVSLCFPVQTLMIAFAAGTGVGINSILSRRLGEKEAEKANQTAVNGLLLGVLSSLLFAVLGFCFSDRFFSFFTADAETVRMGRDYMFICTVFSQGLFLQVVAEKLLLSTGRTLLNMCTQIVGALVNLLLDPLLIFGMFGLPALGVAGAAIATVAGQWSAMIAALLLNHFKNRELALRFRGFRPSLRIIGQIYKIGIPSIIMQSIISIMTVGMNKILADDTAISVFGVYYKLHSFVFMPVFGVTNALVPIVAYNFGAKDSGRIIKTLRTAMCISAGIMAIGTAVFLAIPRPLLRLFNAGDELMGIGVPALRIISIGFVFSGISIIFSSCFQALGKAFLSMLVSITRQLVIILPAAFLLKKLFGLHAVWYSMILSEVTGAALCILLYLRVYRKAIKPLGQKKEGVSPSG</sequence>
<evidence type="ECO:0000256" key="7">
    <source>
        <dbReference type="ARBA" id="ARBA00022475"/>
    </source>
</evidence>
<feature type="transmembrane region" description="Helical" evidence="13">
    <location>
        <begin position="48"/>
        <end position="73"/>
    </location>
</feature>